<keyword evidence="6" id="KW-0645">Protease</keyword>
<evidence type="ECO:0000256" key="5">
    <source>
        <dbReference type="ARBA" id="ARBA00022645"/>
    </source>
</evidence>
<evidence type="ECO:0000256" key="11">
    <source>
        <dbReference type="ARBA" id="ARBA00023316"/>
    </source>
</evidence>
<dbReference type="Proteomes" id="UP000253307">
    <property type="component" value="Unassembled WGS sequence"/>
</dbReference>
<dbReference type="Gene3D" id="2.60.410.10">
    <property type="entry name" value="D-Ala-D-Ala carboxypeptidase, C-terminal domain"/>
    <property type="match status" value="1"/>
</dbReference>
<feature type="active site" description="Proton acceptor" evidence="13">
    <location>
        <position position="63"/>
    </location>
</feature>
<evidence type="ECO:0000256" key="9">
    <source>
        <dbReference type="ARBA" id="ARBA00022960"/>
    </source>
</evidence>
<dbReference type="GO" id="GO:0009002">
    <property type="term" value="F:serine-type D-Ala-D-Ala carboxypeptidase activity"/>
    <property type="evidence" value="ECO:0007669"/>
    <property type="project" value="UniProtKB-EC"/>
</dbReference>
<dbReference type="GO" id="GO:0009252">
    <property type="term" value="P:peptidoglycan biosynthetic process"/>
    <property type="evidence" value="ECO:0007669"/>
    <property type="project" value="UniProtKB-UniPathway"/>
</dbReference>
<feature type="binding site" evidence="14">
    <location>
        <position position="222"/>
    </location>
    <ligand>
        <name>substrate</name>
    </ligand>
</feature>
<evidence type="ECO:0000256" key="1">
    <source>
        <dbReference type="ARBA" id="ARBA00003217"/>
    </source>
</evidence>
<gene>
    <name evidence="18" type="ORF">DBW96_04130</name>
</gene>
<evidence type="ECO:0000256" key="6">
    <source>
        <dbReference type="ARBA" id="ARBA00022670"/>
    </source>
</evidence>
<name>A0A368BR77_9GAMM</name>
<feature type="chain" id="PRO_5016729254" description="serine-type D-Ala-D-Ala carboxypeptidase" evidence="16">
    <location>
        <begin position="19"/>
        <end position="385"/>
    </location>
</feature>
<reference evidence="18 19" key="1">
    <citation type="journal article" date="2018" name="Microbiome">
        <title>Fine metagenomic profile of the Mediterranean stratified and mixed water columns revealed by assembly and recruitment.</title>
        <authorList>
            <person name="Haro-Moreno J.M."/>
            <person name="Lopez-Perez M."/>
            <person name="De La Torre J.R."/>
            <person name="Picazo A."/>
            <person name="Camacho A."/>
            <person name="Rodriguez-Valera F."/>
        </authorList>
    </citation>
    <scope>NUCLEOTIDE SEQUENCE [LARGE SCALE GENOMIC DNA]</scope>
    <source>
        <strain evidence="18">MED-G82</strain>
    </source>
</reference>
<keyword evidence="7 16" id="KW-0732">Signal</keyword>
<evidence type="ECO:0000256" key="4">
    <source>
        <dbReference type="ARBA" id="ARBA00012448"/>
    </source>
</evidence>
<evidence type="ECO:0000256" key="2">
    <source>
        <dbReference type="ARBA" id="ARBA00004752"/>
    </source>
</evidence>
<dbReference type="PANTHER" id="PTHR21581:SF6">
    <property type="entry name" value="TRAFFICKING PROTEIN PARTICLE COMPLEX SUBUNIT 12"/>
    <property type="match status" value="1"/>
</dbReference>
<evidence type="ECO:0000256" key="10">
    <source>
        <dbReference type="ARBA" id="ARBA00022984"/>
    </source>
</evidence>
<dbReference type="InterPro" id="IPR012907">
    <property type="entry name" value="Peptidase_S11_C"/>
</dbReference>
<dbReference type="InterPro" id="IPR012338">
    <property type="entry name" value="Beta-lactam/transpept-like"/>
</dbReference>
<evidence type="ECO:0000256" key="15">
    <source>
        <dbReference type="RuleBase" id="RU004016"/>
    </source>
</evidence>
<dbReference type="InterPro" id="IPR018044">
    <property type="entry name" value="Peptidase_S11"/>
</dbReference>
<dbReference type="UniPathway" id="UPA00219"/>
<dbReference type="Gene3D" id="3.40.710.10">
    <property type="entry name" value="DD-peptidase/beta-lactamase superfamily"/>
    <property type="match status" value="1"/>
</dbReference>
<comment type="caution">
    <text evidence="18">The sequence shown here is derived from an EMBL/GenBank/DDBJ whole genome shotgun (WGS) entry which is preliminary data.</text>
</comment>
<evidence type="ECO:0000259" key="17">
    <source>
        <dbReference type="SMART" id="SM00936"/>
    </source>
</evidence>
<dbReference type="PRINTS" id="PR00725">
    <property type="entry name" value="DADACBPTASE1"/>
</dbReference>
<evidence type="ECO:0000313" key="18">
    <source>
        <dbReference type="EMBL" id="RCL39829.1"/>
    </source>
</evidence>
<evidence type="ECO:0000256" key="8">
    <source>
        <dbReference type="ARBA" id="ARBA00022801"/>
    </source>
</evidence>
<protein>
    <recommendedName>
        <fullName evidence="4">serine-type D-Ala-D-Ala carboxypeptidase</fullName>
        <ecNumber evidence="4">3.4.16.4</ecNumber>
    </recommendedName>
</protein>
<dbReference type="InterPro" id="IPR037167">
    <property type="entry name" value="Peptidase_S11_C_sf"/>
</dbReference>
<evidence type="ECO:0000256" key="3">
    <source>
        <dbReference type="ARBA" id="ARBA00007164"/>
    </source>
</evidence>
<keyword evidence="10" id="KW-0573">Peptidoglycan synthesis</keyword>
<evidence type="ECO:0000256" key="7">
    <source>
        <dbReference type="ARBA" id="ARBA00022729"/>
    </source>
</evidence>
<evidence type="ECO:0000313" key="19">
    <source>
        <dbReference type="Proteomes" id="UP000253307"/>
    </source>
</evidence>
<accession>A0A368BR77</accession>
<proteinExistence type="inferred from homology"/>
<evidence type="ECO:0000256" key="12">
    <source>
        <dbReference type="ARBA" id="ARBA00034000"/>
    </source>
</evidence>
<dbReference type="SUPFAM" id="SSF56601">
    <property type="entry name" value="beta-lactamase/transpeptidase-like"/>
    <property type="match status" value="1"/>
</dbReference>
<evidence type="ECO:0000256" key="13">
    <source>
        <dbReference type="PIRSR" id="PIRSR618044-1"/>
    </source>
</evidence>
<dbReference type="SUPFAM" id="SSF69189">
    <property type="entry name" value="Penicillin-binding protein associated domain"/>
    <property type="match status" value="1"/>
</dbReference>
<feature type="active site" evidence="13">
    <location>
        <position position="120"/>
    </location>
</feature>
<comment type="catalytic activity">
    <reaction evidence="12">
        <text>Preferential cleavage: (Ac)2-L-Lys-D-Ala-|-D-Ala. Also transpeptidation of peptidyl-alanyl moieties that are N-acyl substituents of D-alanine.</text>
        <dbReference type="EC" id="3.4.16.4"/>
    </reaction>
</comment>
<feature type="domain" description="Peptidase S11 D-Ala-D-Ala carboxypeptidase A C-terminal" evidence="17">
    <location>
        <begin position="272"/>
        <end position="362"/>
    </location>
</feature>
<dbReference type="Pfam" id="PF07943">
    <property type="entry name" value="PBP5_C"/>
    <property type="match status" value="1"/>
</dbReference>
<feature type="active site" description="Acyl-ester intermediate" evidence="13">
    <location>
        <position position="60"/>
    </location>
</feature>
<sequence length="385" mass="42872">MKNNILKSYLILSLFAVGASGQSIVPTPPELNLTSYILMDATTGKILAESNSNSQIEPASMTKVMTGYIVADQIEQDMISNDDNVLISRKAWKMEGSRMFIEVGKRVSVEDLLKGLVIQSGNDAAVALSEYVAGSEQIFVDVMNEYASVLGLRNTLFQNSTGLPDPDHFTSVRDLAVLSKALIDNFPLHYDLYKEKEFTFNNIRQLNRNKLLWRDESVDGMKTGHTEAAGYCLISSAKRNDMRLVAVVAGSKSDKHRFDASQRLLEYGFRFYAAQKLLEGKKELKSSTVWGGKKESVSIGLENDLLVTLPRGDFRNLTINYTIQNNIQAPIKAGDELGLVEVISNNNIVVSESLIALEDIDEKGFFGRMIAKIILWFIGLFNFNE</sequence>
<dbReference type="EC" id="3.4.16.4" evidence="4"/>
<keyword evidence="9" id="KW-0133">Cell shape</keyword>
<keyword evidence="8" id="KW-0378">Hydrolase</keyword>
<dbReference type="GO" id="GO:0008360">
    <property type="term" value="P:regulation of cell shape"/>
    <property type="evidence" value="ECO:0007669"/>
    <property type="project" value="UniProtKB-KW"/>
</dbReference>
<feature type="signal peptide" evidence="16">
    <location>
        <begin position="1"/>
        <end position="18"/>
    </location>
</feature>
<dbReference type="Pfam" id="PF00768">
    <property type="entry name" value="Peptidase_S11"/>
    <property type="match status" value="1"/>
</dbReference>
<dbReference type="SMART" id="SM00936">
    <property type="entry name" value="PBP5_C"/>
    <property type="match status" value="1"/>
</dbReference>
<dbReference type="GO" id="GO:0071555">
    <property type="term" value="P:cell wall organization"/>
    <property type="evidence" value="ECO:0007669"/>
    <property type="project" value="UniProtKB-KW"/>
</dbReference>
<dbReference type="AlphaFoldDB" id="A0A368BR77"/>
<comment type="pathway">
    <text evidence="2">Cell wall biogenesis; peptidoglycan biosynthesis.</text>
</comment>
<dbReference type="EMBL" id="QOPE01000035">
    <property type="protein sequence ID" value="RCL39829.1"/>
    <property type="molecule type" value="Genomic_DNA"/>
</dbReference>
<evidence type="ECO:0000256" key="16">
    <source>
        <dbReference type="SAM" id="SignalP"/>
    </source>
</evidence>
<dbReference type="InterPro" id="IPR001967">
    <property type="entry name" value="Peptidase_S11_N"/>
</dbReference>
<dbReference type="InterPro" id="IPR015956">
    <property type="entry name" value="Peniciliin-bd_prot_C_sf"/>
</dbReference>
<comment type="function">
    <text evidence="1">Removes C-terminal D-alanyl residues from sugar-peptide cell wall precursors.</text>
</comment>
<dbReference type="GO" id="GO:0006508">
    <property type="term" value="P:proteolysis"/>
    <property type="evidence" value="ECO:0007669"/>
    <property type="project" value="UniProtKB-KW"/>
</dbReference>
<keyword evidence="5 18" id="KW-0121">Carboxypeptidase</keyword>
<dbReference type="PANTHER" id="PTHR21581">
    <property type="entry name" value="D-ALANYL-D-ALANINE CARBOXYPEPTIDASE"/>
    <property type="match status" value="1"/>
</dbReference>
<evidence type="ECO:0000256" key="14">
    <source>
        <dbReference type="PIRSR" id="PIRSR618044-2"/>
    </source>
</evidence>
<keyword evidence="11" id="KW-0961">Cell wall biogenesis/degradation</keyword>
<comment type="similarity">
    <text evidence="3 15">Belongs to the peptidase S11 family.</text>
</comment>
<organism evidence="18 19">
    <name type="scientific">SAR86 cluster bacterium</name>
    <dbReference type="NCBI Taxonomy" id="2030880"/>
    <lineage>
        <taxon>Bacteria</taxon>
        <taxon>Pseudomonadati</taxon>
        <taxon>Pseudomonadota</taxon>
        <taxon>Gammaproteobacteria</taxon>
        <taxon>SAR86 cluster</taxon>
    </lineage>
</organism>